<proteinExistence type="inferred from homology"/>
<dbReference type="GO" id="GO:0005783">
    <property type="term" value="C:endoplasmic reticulum"/>
    <property type="evidence" value="ECO:0007669"/>
    <property type="project" value="TreeGrafter"/>
</dbReference>
<protein>
    <submittedName>
        <fullName evidence="11">Syntaxin 18</fullName>
    </submittedName>
</protein>
<keyword evidence="3" id="KW-0813">Transport</keyword>
<evidence type="ECO:0000256" key="6">
    <source>
        <dbReference type="ARBA" id="ARBA00022989"/>
    </source>
</evidence>
<dbReference type="Gene3D" id="1.20.5.110">
    <property type="match status" value="1"/>
</dbReference>
<evidence type="ECO:0000256" key="5">
    <source>
        <dbReference type="ARBA" id="ARBA00022927"/>
    </source>
</evidence>
<dbReference type="InterPro" id="IPR019529">
    <property type="entry name" value="Syntaxin-18_N"/>
</dbReference>
<comment type="similarity">
    <text evidence="2">Belongs to the syntaxin family.</text>
</comment>
<dbReference type="SUPFAM" id="SSF58038">
    <property type="entry name" value="SNARE fusion complex"/>
    <property type="match status" value="1"/>
</dbReference>
<keyword evidence="5" id="KW-0653">Protein transport</keyword>
<dbReference type="STRING" id="2163413.A0A4P6XRG0"/>
<evidence type="ECO:0000256" key="9">
    <source>
        <dbReference type="SAM" id="Phobius"/>
    </source>
</evidence>
<dbReference type="Pfam" id="PF10496">
    <property type="entry name" value="Syntaxin-18_N"/>
    <property type="match status" value="1"/>
</dbReference>
<dbReference type="Proteomes" id="UP000292447">
    <property type="component" value="Chromosome V"/>
</dbReference>
<dbReference type="GO" id="GO:0015031">
    <property type="term" value="P:protein transport"/>
    <property type="evidence" value="ECO:0007669"/>
    <property type="project" value="UniProtKB-KW"/>
</dbReference>
<keyword evidence="12" id="KW-1185">Reference proteome</keyword>
<evidence type="ECO:0000256" key="4">
    <source>
        <dbReference type="ARBA" id="ARBA00022692"/>
    </source>
</evidence>
<reference evidence="12" key="1">
    <citation type="submission" date="2019-03" db="EMBL/GenBank/DDBJ databases">
        <title>Snf2 controls pulcherriminic acid biosynthesis and connects pigmentation and antifungal activity of the yeast Metschnikowia pulcherrima.</title>
        <authorList>
            <person name="Gore-Lloyd D."/>
            <person name="Sumann I."/>
            <person name="Brachmann A.O."/>
            <person name="Schneeberger K."/>
            <person name="Ortiz-Merino R.A."/>
            <person name="Moreno-Beltran M."/>
            <person name="Schlaefli M."/>
            <person name="Kirner P."/>
            <person name="Santos Kron A."/>
            <person name="Wolfe K.H."/>
            <person name="Piel J."/>
            <person name="Ahrens C.H."/>
            <person name="Henk D."/>
            <person name="Freimoser F.M."/>
        </authorList>
    </citation>
    <scope>NUCLEOTIDE SEQUENCE [LARGE SCALE GENOMIC DNA]</scope>
    <source>
        <strain evidence="12">APC 1.2</strain>
    </source>
</reference>
<feature type="transmembrane region" description="Helical" evidence="9">
    <location>
        <begin position="310"/>
        <end position="329"/>
    </location>
</feature>
<dbReference type="PROSITE" id="PS50192">
    <property type="entry name" value="T_SNARE"/>
    <property type="match status" value="1"/>
</dbReference>
<dbReference type="PANTHER" id="PTHR15959">
    <property type="entry name" value="SYNTAXIN-18"/>
    <property type="match status" value="1"/>
</dbReference>
<evidence type="ECO:0000256" key="3">
    <source>
        <dbReference type="ARBA" id="ARBA00022448"/>
    </source>
</evidence>
<comment type="subcellular location">
    <subcellularLocation>
        <location evidence="1">Membrane</location>
        <topology evidence="1">Single-pass type IV membrane protein</topology>
    </subcellularLocation>
</comment>
<name>A0A4P6XRG0_9ASCO</name>
<feature type="domain" description="T-SNARE coiled-coil homology" evidence="10">
    <location>
        <begin position="239"/>
        <end position="301"/>
    </location>
</feature>
<dbReference type="PANTHER" id="PTHR15959:SF0">
    <property type="entry name" value="SYNTAXIN-18"/>
    <property type="match status" value="1"/>
</dbReference>
<evidence type="ECO:0000313" key="11">
    <source>
        <dbReference type="EMBL" id="QBM90040.1"/>
    </source>
</evidence>
<sequence>MTDLTPIFSQCVSIVTNELPAKIQRPAAPPRPYLVVDTFLAECAEVYINLVRLATFISEIRLLYLQVNDEFSRLDHGRQRELSLADKQSIDEEFKLKIQRVYEKLKLLQQYERKRAQILEKTQNQLSFISKVFSTGEEEPLAIYHATLAAHRTQILRFLSITTQTVNTSFEQMQKQRFSREKQLNLLHIQNLDDTEEFAGLMDDFGHSASAELDDGGHISQELTQEQVQELLLENAELLHMKTNQFKQVEQLHHSMVDIVKLQTELTMHLETQGLQIDTLLDNQDQIGVDLRGGNRDLARATNRNKRGSNVLVTTCVVLGVLLLFVDYIS</sequence>
<keyword evidence="8 9" id="KW-0472">Membrane</keyword>
<dbReference type="SMART" id="SM00397">
    <property type="entry name" value="t_SNARE"/>
    <property type="match status" value="1"/>
</dbReference>
<dbReference type="GO" id="GO:0006890">
    <property type="term" value="P:retrograde vesicle-mediated transport, Golgi to endoplasmic reticulum"/>
    <property type="evidence" value="ECO:0007669"/>
    <property type="project" value="TreeGrafter"/>
</dbReference>
<keyword evidence="4 9" id="KW-0812">Transmembrane</keyword>
<gene>
    <name evidence="11" type="primary">MPUL0E02790</name>
    <name evidence="11" type="ORF">METSCH_E02790</name>
</gene>
<evidence type="ECO:0000256" key="7">
    <source>
        <dbReference type="ARBA" id="ARBA00023054"/>
    </source>
</evidence>
<evidence type="ECO:0000256" key="2">
    <source>
        <dbReference type="ARBA" id="ARBA00009063"/>
    </source>
</evidence>
<dbReference type="GO" id="GO:0031201">
    <property type="term" value="C:SNARE complex"/>
    <property type="evidence" value="ECO:0007669"/>
    <property type="project" value="TreeGrafter"/>
</dbReference>
<evidence type="ECO:0000256" key="1">
    <source>
        <dbReference type="ARBA" id="ARBA00004211"/>
    </source>
</evidence>
<dbReference type="EMBL" id="CP034460">
    <property type="protein sequence ID" value="QBM90040.1"/>
    <property type="molecule type" value="Genomic_DNA"/>
</dbReference>
<keyword evidence="7" id="KW-0175">Coiled coil</keyword>
<evidence type="ECO:0000259" key="10">
    <source>
        <dbReference type="PROSITE" id="PS50192"/>
    </source>
</evidence>
<organism evidence="11 12">
    <name type="scientific">Metschnikowia aff. pulcherrima</name>
    <dbReference type="NCBI Taxonomy" id="2163413"/>
    <lineage>
        <taxon>Eukaryota</taxon>
        <taxon>Fungi</taxon>
        <taxon>Dikarya</taxon>
        <taxon>Ascomycota</taxon>
        <taxon>Saccharomycotina</taxon>
        <taxon>Pichiomycetes</taxon>
        <taxon>Metschnikowiaceae</taxon>
        <taxon>Metschnikowia</taxon>
    </lineage>
</organism>
<evidence type="ECO:0000313" key="12">
    <source>
        <dbReference type="Proteomes" id="UP000292447"/>
    </source>
</evidence>
<dbReference type="InterPro" id="IPR000727">
    <property type="entry name" value="T_SNARE_dom"/>
</dbReference>
<accession>A0A4P6XRG0</accession>
<dbReference type="AlphaFoldDB" id="A0A4P6XRG0"/>
<evidence type="ECO:0000256" key="8">
    <source>
        <dbReference type="ARBA" id="ARBA00023136"/>
    </source>
</evidence>
<keyword evidence="6 9" id="KW-1133">Transmembrane helix</keyword>